<sequence length="152" mass="16379">MLTVFKKCVAVLLACVAWAAAAIAADIPADLRKAVEDYDHAQVKADGAELHRLVADEYVLVNSSGKVQNKSELIADYLSPGYKIEPFKVLEPVEKAWGDGAVMGGLVHLKGTSEGKPFAVTLRFADIWAKRNGKWQVVYTHVSVPAQPSSSG</sequence>
<dbReference type="Gene3D" id="3.10.450.50">
    <property type="match status" value="1"/>
</dbReference>
<evidence type="ECO:0000313" key="4">
    <source>
        <dbReference type="Proteomes" id="UP000445000"/>
    </source>
</evidence>
<gene>
    <name evidence="3" type="ORF">GCM10011487_32010</name>
</gene>
<reference evidence="4" key="1">
    <citation type="submission" date="2020-01" db="EMBL/GenBank/DDBJ databases">
        <title>'Steroidobacter agaridevorans' sp. nov., agar-degrading bacteria isolated from rhizosphere soils.</title>
        <authorList>
            <person name="Ikenaga M."/>
            <person name="Kataoka M."/>
            <person name="Murouchi A."/>
            <person name="Katsuragi S."/>
            <person name="Sakai M."/>
        </authorList>
    </citation>
    <scope>NUCLEOTIDE SEQUENCE [LARGE SCALE GENOMIC DNA]</scope>
    <source>
        <strain evidence="4">YU21-B</strain>
    </source>
</reference>
<comment type="caution">
    <text evidence="3">The sequence shown here is derived from an EMBL/GenBank/DDBJ whole genome shotgun (WGS) entry which is preliminary data.</text>
</comment>
<feature type="domain" description="DUF4440" evidence="2">
    <location>
        <begin position="31"/>
        <end position="137"/>
    </location>
</feature>
<dbReference type="InterPro" id="IPR032710">
    <property type="entry name" value="NTF2-like_dom_sf"/>
</dbReference>
<name>A0A829YEH2_9GAMM</name>
<organism evidence="3 4">
    <name type="scientific">Steroidobacter agaridevorans</name>
    <dbReference type="NCBI Taxonomy" id="2695856"/>
    <lineage>
        <taxon>Bacteria</taxon>
        <taxon>Pseudomonadati</taxon>
        <taxon>Pseudomonadota</taxon>
        <taxon>Gammaproteobacteria</taxon>
        <taxon>Steroidobacterales</taxon>
        <taxon>Steroidobacteraceae</taxon>
        <taxon>Steroidobacter</taxon>
    </lineage>
</organism>
<dbReference type="InterPro" id="IPR027843">
    <property type="entry name" value="DUF4440"/>
</dbReference>
<feature type="chain" id="PRO_5032268497" description="DUF4440 domain-containing protein" evidence="1">
    <location>
        <begin position="25"/>
        <end position="152"/>
    </location>
</feature>
<keyword evidence="1" id="KW-0732">Signal</keyword>
<dbReference type="Proteomes" id="UP000445000">
    <property type="component" value="Unassembled WGS sequence"/>
</dbReference>
<dbReference type="EMBL" id="BLJN01000003">
    <property type="protein sequence ID" value="GFE81201.1"/>
    <property type="molecule type" value="Genomic_DNA"/>
</dbReference>
<evidence type="ECO:0000259" key="2">
    <source>
        <dbReference type="Pfam" id="PF14534"/>
    </source>
</evidence>
<keyword evidence="4" id="KW-1185">Reference proteome</keyword>
<protein>
    <recommendedName>
        <fullName evidence="2">DUF4440 domain-containing protein</fullName>
    </recommendedName>
</protein>
<feature type="signal peptide" evidence="1">
    <location>
        <begin position="1"/>
        <end position="24"/>
    </location>
</feature>
<evidence type="ECO:0000313" key="3">
    <source>
        <dbReference type="EMBL" id="GFE81201.1"/>
    </source>
</evidence>
<dbReference type="Pfam" id="PF14534">
    <property type="entry name" value="DUF4440"/>
    <property type="match status" value="1"/>
</dbReference>
<proteinExistence type="predicted"/>
<accession>A0A829YEH2</accession>
<dbReference type="SUPFAM" id="SSF54427">
    <property type="entry name" value="NTF2-like"/>
    <property type="match status" value="1"/>
</dbReference>
<evidence type="ECO:0000256" key="1">
    <source>
        <dbReference type="SAM" id="SignalP"/>
    </source>
</evidence>
<dbReference type="AlphaFoldDB" id="A0A829YEH2"/>